<accession>A0A9X0WP12</accession>
<name>A0A9X0WP12_9STRE</name>
<dbReference type="EMBL" id="MRXX01000005">
    <property type="protein sequence ID" value="MBK4779439.1"/>
    <property type="molecule type" value="Genomic_DNA"/>
</dbReference>
<gene>
    <name evidence="1" type="ORF">BTU61_04400</name>
    <name evidence="2" type="ORF">J4854_08430</name>
</gene>
<reference evidence="2 3" key="2">
    <citation type="submission" date="2021-03" db="EMBL/GenBank/DDBJ databases">
        <title>Human Oral Microbial Genomes.</title>
        <authorList>
            <person name="Johnston C.D."/>
            <person name="Chen T."/>
            <person name="Dewhirst F.E."/>
        </authorList>
    </citation>
    <scope>NUCLEOTIDE SEQUENCE [LARGE SCALE GENOMIC DNA]</scope>
    <source>
        <strain evidence="2 3">CCUG 66490</strain>
    </source>
</reference>
<protein>
    <submittedName>
        <fullName evidence="1">Accessory Sec system glycosyltransferase GtfB</fullName>
    </submittedName>
</protein>
<keyword evidence="3" id="KW-1185">Reference proteome</keyword>
<evidence type="ECO:0000313" key="3">
    <source>
        <dbReference type="Proteomes" id="UP000676511"/>
    </source>
</evidence>
<evidence type="ECO:0000313" key="4">
    <source>
        <dbReference type="Proteomes" id="UP001138780"/>
    </source>
</evidence>
<reference evidence="1" key="1">
    <citation type="submission" date="2016-12" db="EMBL/GenBank/DDBJ databases">
        <title>Draft genome of Streptococcus lactarius CCUG 66490T type strain.</title>
        <authorList>
            <person name="Salva-Serra F."/>
            <person name="Engstrom-Jakobsson H."/>
            <person name="Thorell K."/>
            <person name="Gomila M."/>
            <person name="Gonzales-Siles L."/>
            <person name="Busquets A."/>
            <person name="Jaen-Luchoro D."/>
            <person name="Karlsson R."/>
            <person name="Kristiansson E."/>
            <person name="Moore E."/>
        </authorList>
    </citation>
    <scope>NUCLEOTIDE SEQUENCE</scope>
    <source>
        <strain evidence="1">CCUG 66490</strain>
    </source>
</reference>
<dbReference type="Proteomes" id="UP000676511">
    <property type="component" value="Chromosome"/>
</dbReference>
<dbReference type="AlphaFoldDB" id="A0A9X0WP12"/>
<dbReference type="RefSeq" id="WP_200772487.1">
    <property type="nucleotide sequence ID" value="NZ_CP072329.1"/>
</dbReference>
<dbReference type="EMBL" id="CP072329">
    <property type="protein sequence ID" value="QUB38562.1"/>
    <property type="molecule type" value="Genomic_DNA"/>
</dbReference>
<evidence type="ECO:0000313" key="2">
    <source>
        <dbReference type="EMBL" id="QUB38562.1"/>
    </source>
</evidence>
<evidence type="ECO:0000313" key="1">
    <source>
        <dbReference type="EMBL" id="MBK4779439.1"/>
    </source>
</evidence>
<dbReference type="Proteomes" id="UP001138780">
    <property type="component" value="Unassembled WGS sequence"/>
</dbReference>
<organism evidence="1 4">
    <name type="scientific">Streptococcus lactarius</name>
    <dbReference type="NCBI Taxonomy" id="684066"/>
    <lineage>
        <taxon>Bacteria</taxon>
        <taxon>Bacillati</taxon>
        <taxon>Bacillota</taxon>
        <taxon>Bacilli</taxon>
        <taxon>Lactobacillales</taxon>
        <taxon>Streptococcaceae</taxon>
        <taxon>Streptococcus</taxon>
    </lineage>
</organism>
<sequence>MLIIAKEETLELARLEKLLHQLNQPYRVLLTNLETDLEKEKESLATFFTQQDPSSKIGEPLFFNDLEVPEYWEPWTLGITTYIFDGTERRANVIFRKDVLSRTVGRVEWFGQGEEIATIDFYNRYGWRSKQSLLDERGQAYLEIYLNQKQEEVLLHFVSEGTFLHQTAKGRDRVHANKEELLRAVLDHLLPEAKGVLLMDKDLLSFVERIDKERLAYCGNWSLDLAELTEHVGQLMVLDETLLPEKKEGLMELSGFVDLEGVSFHPQALIMTASQEVKGLSNLVDQFPQVTFHISALTTMGPKLTELAPCSNVRLYPGISMDQYEELLASCSLYLDCNQGKEVLSSSIRALENGQLLLGLQDTVHQEVYKELTTVTETVEEMEVQLGEILAHPESFQERLKEQAHILQLPKKEELRKRFECLEGGSHEHLYL</sequence>
<proteinExistence type="predicted"/>